<dbReference type="GO" id="GO:0003676">
    <property type="term" value="F:nucleic acid binding"/>
    <property type="evidence" value="ECO:0007669"/>
    <property type="project" value="InterPro"/>
</dbReference>
<feature type="domain" description="RNase H type-1" evidence="2">
    <location>
        <begin position="185"/>
        <end position="258"/>
    </location>
</feature>
<dbReference type="AlphaFoldDB" id="A0AAW2JJT6"/>
<evidence type="ECO:0000313" key="3">
    <source>
        <dbReference type="EMBL" id="KAL0294800.1"/>
    </source>
</evidence>
<dbReference type="Pfam" id="PF13456">
    <property type="entry name" value="RVT_3"/>
    <property type="match status" value="1"/>
</dbReference>
<dbReference type="SUPFAM" id="SSF56672">
    <property type="entry name" value="DNA/RNA polymerases"/>
    <property type="match status" value="1"/>
</dbReference>
<dbReference type="PANTHER" id="PTHR48475">
    <property type="entry name" value="RIBONUCLEASE H"/>
    <property type="match status" value="1"/>
</dbReference>
<dbReference type="InterPro" id="IPR036397">
    <property type="entry name" value="RNaseH_sf"/>
</dbReference>
<dbReference type="PANTHER" id="PTHR48475:SF2">
    <property type="entry name" value="RIBONUCLEASE H"/>
    <property type="match status" value="1"/>
</dbReference>
<protein>
    <recommendedName>
        <fullName evidence="2">RNase H type-1 domain-containing protein</fullName>
    </recommendedName>
</protein>
<reference evidence="3" key="1">
    <citation type="submission" date="2020-06" db="EMBL/GenBank/DDBJ databases">
        <authorList>
            <person name="Li T."/>
            <person name="Hu X."/>
            <person name="Zhang T."/>
            <person name="Song X."/>
            <person name="Zhang H."/>
            <person name="Dai N."/>
            <person name="Sheng W."/>
            <person name="Hou X."/>
            <person name="Wei L."/>
        </authorList>
    </citation>
    <scope>NUCLEOTIDE SEQUENCE</scope>
    <source>
        <strain evidence="3">G02</strain>
        <tissue evidence="3">Leaf</tissue>
    </source>
</reference>
<gene>
    <name evidence="3" type="ORF">Sradi_6866900</name>
</gene>
<dbReference type="InterPro" id="IPR043502">
    <property type="entry name" value="DNA/RNA_pol_sf"/>
</dbReference>
<dbReference type="EMBL" id="JACGWJ010000128">
    <property type="protein sequence ID" value="KAL0294800.1"/>
    <property type="molecule type" value="Genomic_DNA"/>
</dbReference>
<dbReference type="InterPro" id="IPR002156">
    <property type="entry name" value="RNaseH_domain"/>
</dbReference>
<feature type="compositionally biased region" description="Polar residues" evidence="1">
    <location>
        <begin position="35"/>
        <end position="45"/>
    </location>
</feature>
<organism evidence="3">
    <name type="scientific">Sesamum radiatum</name>
    <name type="common">Black benniseed</name>
    <dbReference type="NCBI Taxonomy" id="300843"/>
    <lineage>
        <taxon>Eukaryota</taxon>
        <taxon>Viridiplantae</taxon>
        <taxon>Streptophyta</taxon>
        <taxon>Embryophyta</taxon>
        <taxon>Tracheophyta</taxon>
        <taxon>Spermatophyta</taxon>
        <taxon>Magnoliopsida</taxon>
        <taxon>eudicotyledons</taxon>
        <taxon>Gunneridae</taxon>
        <taxon>Pentapetalae</taxon>
        <taxon>asterids</taxon>
        <taxon>lamiids</taxon>
        <taxon>Lamiales</taxon>
        <taxon>Pedaliaceae</taxon>
        <taxon>Sesamum</taxon>
    </lineage>
</organism>
<sequence>MKIKFPTPGGVGEVQGEPIQSQKCYIKAVRKGQKRASTPKGTPSSKRGKDLDPEEVLKETRTPSKVQPTEELLNIFAWSPHDLEGIDPRVITHHLNIDPNIKSVKQKKRHFGPEKDKIIQAEVDKLMATGHIETVGEMGGGIKRIRHLIFSMNDYQSPSFAGFVSEIEGISLGDTPKIEKWLLHVDGSSTIQGSGADNVITSPQGEDLEFAVKFDFKASNNEVVYEALVIDMKMAHEAGARHLIAYLDSQLIVKQVEGT</sequence>
<evidence type="ECO:0000256" key="1">
    <source>
        <dbReference type="SAM" id="MobiDB-lite"/>
    </source>
</evidence>
<feature type="compositionally biased region" description="Basic and acidic residues" evidence="1">
    <location>
        <begin position="47"/>
        <end position="62"/>
    </location>
</feature>
<feature type="region of interest" description="Disordered" evidence="1">
    <location>
        <begin position="27"/>
        <end position="64"/>
    </location>
</feature>
<dbReference type="Gene3D" id="3.10.10.10">
    <property type="entry name" value="HIV Type 1 Reverse Transcriptase, subunit A, domain 1"/>
    <property type="match status" value="1"/>
</dbReference>
<evidence type="ECO:0000259" key="2">
    <source>
        <dbReference type="Pfam" id="PF13456"/>
    </source>
</evidence>
<reference evidence="3" key="2">
    <citation type="journal article" date="2024" name="Plant">
        <title>Genomic evolution and insights into agronomic trait innovations of Sesamum species.</title>
        <authorList>
            <person name="Miao H."/>
            <person name="Wang L."/>
            <person name="Qu L."/>
            <person name="Liu H."/>
            <person name="Sun Y."/>
            <person name="Le M."/>
            <person name="Wang Q."/>
            <person name="Wei S."/>
            <person name="Zheng Y."/>
            <person name="Lin W."/>
            <person name="Duan Y."/>
            <person name="Cao H."/>
            <person name="Xiong S."/>
            <person name="Wang X."/>
            <person name="Wei L."/>
            <person name="Li C."/>
            <person name="Ma Q."/>
            <person name="Ju M."/>
            <person name="Zhao R."/>
            <person name="Li G."/>
            <person name="Mu C."/>
            <person name="Tian Q."/>
            <person name="Mei H."/>
            <person name="Zhang T."/>
            <person name="Gao T."/>
            <person name="Zhang H."/>
        </authorList>
    </citation>
    <scope>NUCLEOTIDE SEQUENCE</scope>
    <source>
        <strain evidence="3">G02</strain>
    </source>
</reference>
<comment type="caution">
    <text evidence="3">The sequence shown here is derived from an EMBL/GenBank/DDBJ whole genome shotgun (WGS) entry which is preliminary data.</text>
</comment>
<dbReference type="GO" id="GO:0004523">
    <property type="term" value="F:RNA-DNA hybrid ribonuclease activity"/>
    <property type="evidence" value="ECO:0007669"/>
    <property type="project" value="InterPro"/>
</dbReference>
<dbReference type="InterPro" id="IPR012337">
    <property type="entry name" value="RNaseH-like_sf"/>
</dbReference>
<accession>A0AAW2JJT6</accession>
<name>A0AAW2JJT6_SESRA</name>
<proteinExistence type="predicted"/>
<dbReference type="SUPFAM" id="SSF53098">
    <property type="entry name" value="Ribonuclease H-like"/>
    <property type="match status" value="1"/>
</dbReference>
<dbReference type="Gene3D" id="3.30.420.10">
    <property type="entry name" value="Ribonuclease H-like superfamily/Ribonuclease H"/>
    <property type="match status" value="1"/>
</dbReference>